<evidence type="ECO:0000256" key="1">
    <source>
        <dbReference type="SAM" id="Coils"/>
    </source>
</evidence>
<dbReference type="NCBIfam" id="NF033218">
    <property type="entry name" value="anchor_AmaP"/>
    <property type="match status" value="1"/>
</dbReference>
<feature type="coiled-coil region" evidence="1">
    <location>
        <begin position="125"/>
        <end position="152"/>
    </location>
</feature>
<sequence>MKPITKGLFGLVAVCGLLQSVGFGLLLWPNREFTRFYLQQAVWLRPLMIGLTGLVLLVFLIMLLVAIFRRSTANALILAGDDGDLTLDKSAIENTVAKAIVARHFAKSVDVDVSIRKKQVARMRIAAFSGNGKELKQEAKQIEETARQKLQECLGVPVKHVRVQLLPATKVKAKTARVI</sequence>
<dbReference type="eggNOG" id="COG1302">
    <property type="taxonomic scope" value="Bacteria"/>
</dbReference>
<keyword evidence="2" id="KW-0472">Membrane</keyword>
<keyword evidence="2" id="KW-1133">Transmembrane helix</keyword>
<dbReference type="EMBL" id="AZCT01000002">
    <property type="protein sequence ID" value="KRK13429.1"/>
    <property type="molecule type" value="Genomic_DNA"/>
</dbReference>
<organism evidence="3 4">
    <name type="scientific">Lacticaseibacillus zeae DSM 20178 = KCTC 3804</name>
    <dbReference type="NCBI Taxonomy" id="1423816"/>
    <lineage>
        <taxon>Bacteria</taxon>
        <taxon>Bacillati</taxon>
        <taxon>Bacillota</taxon>
        <taxon>Bacilli</taxon>
        <taxon>Lactobacillales</taxon>
        <taxon>Lactobacillaceae</taxon>
        <taxon>Lacticaseibacillus</taxon>
    </lineage>
</organism>
<comment type="caution">
    <text evidence="3">The sequence shown here is derived from an EMBL/GenBank/DDBJ whole genome shotgun (WGS) entry which is preliminary data.</text>
</comment>
<gene>
    <name evidence="3" type="ORF">FD51_GL001646</name>
</gene>
<dbReference type="RefSeq" id="WP_010489878.1">
    <property type="nucleotide sequence ID" value="NZ_AZCT01000002.1"/>
</dbReference>
<feature type="transmembrane region" description="Helical" evidence="2">
    <location>
        <begin position="48"/>
        <end position="68"/>
    </location>
</feature>
<evidence type="ECO:0000313" key="4">
    <source>
        <dbReference type="Proteomes" id="UP000051984"/>
    </source>
</evidence>
<dbReference type="PATRIC" id="fig|1423816.3.peg.1720"/>
<proteinExistence type="predicted"/>
<evidence type="ECO:0000256" key="2">
    <source>
        <dbReference type="SAM" id="Phobius"/>
    </source>
</evidence>
<keyword evidence="2" id="KW-0812">Transmembrane</keyword>
<evidence type="ECO:0000313" key="3">
    <source>
        <dbReference type="EMBL" id="KRK13429.1"/>
    </source>
</evidence>
<keyword evidence="1" id="KW-0175">Coiled coil</keyword>
<reference evidence="3 4" key="1">
    <citation type="journal article" date="2015" name="Genome Announc.">
        <title>Expanding the biotechnology potential of lactobacilli through comparative genomics of 213 strains and associated genera.</title>
        <authorList>
            <person name="Sun Z."/>
            <person name="Harris H.M."/>
            <person name="McCann A."/>
            <person name="Guo C."/>
            <person name="Argimon S."/>
            <person name="Zhang W."/>
            <person name="Yang X."/>
            <person name="Jeffery I.B."/>
            <person name="Cooney J.C."/>
            <person name="Kagawa T.F."/>
            <person name="Liu W."/>
            <person name="Song Y."/>
            <person name="Salvetti E."/>
            <person name="Wrobel A."/>
            <person name="Rasinkangas P."/>
            <person name="Parkhill J."/>
            <person name="Rea M.C."/>
            <person name="O'Sullivan O."/>
            <person name="Ritari J."/>
            <person name="Douillard F.P."/>
            <person name="Paul Ross R."/>
            <person name="Yang R."/>
            <person name="Briner A.E."/>
            <person name="Felis G.E."/>
            <person name="de Vos W.M."/>
            <person name="Barrangou R."/>
            <person name="Klaenhammer T.R."/>
            <person name="Caufield P.W."/>
            <person name="Cui Y."/>
            <person name="Zhang H."/>
            <person name="O'Toole P.W."/>
        </authorList>
    </citation>
    <scope>NUCLEOTIDE SEQUENCE [LARGE SCALE GENOMIC DNA]</scope>
    <source>
        <strain evidence="3 4">DSM 20178</strain>
    </source>
</reference>
<feature type="transmembrane region" description="Helical" evidence="2">
    <location>
        <begin position="7"/>
        <end position="28"/>
    </location>
</feature>
<protein>
    <recommendedName>
        <fullName evidence="5">Alkaline shock response membrane anchor protein AmaP</fullName>
    </recommendedName>
</protein>
<name>A0A0R1EVL1_LACZE</name>
<dbReference type="Proteomes" id="UP000051984">
    <property type="component" value="Unassembled WGS sequence"/>
</dbReference>
<accession>A0A0R1EVL1</accession>
<evidence type="ECO:0008006" key="5">
    <source>
        <dbReference type="Google" id="ProtNLM"/>
    </source>
</evidence>
<dbReference type="AlphaFoldDB" id="A0A0R1EVL1"/>